<evidence type="ECO:0000313" key="3">
    <source>
        <dbReference type="Proteomes" id="UP000800200"/>
    </source>
</evidence>
<dbReference type="Proteomes" id="UP000800200">
    <property type="component" value="Unassembled WGS sequence"/>
</dbReference>
<dbReference type="PROSITE" id="PS50181">
    <property type="entry name" value="FBOX"/>
    <property type="match status" value="1"/>
</dbReference>
<keyword evidence="3" id="KW-1185">Reference proteome</keyword>
<accession>A0A6A6DC66</accession>
<dbReference type="Gene3D" id="3.80.10.10">
    <property type="entry name" value="Ribonuclease Inhibitor"/>
    <property type="match status" value="1"/>
</dbReference>
<dbReference type="InterPro" id="IPR032675">
    <property type="entry name" value="LRR_dom_sf"/>
</dbReference>
<reference evidence="2" key="1">
    <citation type="journal article" date="2020" name="Stud. Mycol.">
        <title>101 Dothideomycetes genomes: a test case for predicting lifestyles and emergence of pathogens.</title>
        <authorList>
            <person name="Haridas S."/>
            <person name="Albert R."/>
            <person name="Binder M."/>
            <person name="Bloem J."/>
            <person name="Labutti K."/>
            <person name="Salamov A."/>
            <person name="Andreopoulos B."/>
            <person name="Baker S."/>
            <person name="Barry K."/>
            <person name="Bills G."/>
            <person name="Bluhm B."/>
            <person name="Cannon C."/>
            <person name="Castanera R."/>
            <person name="Culley D."/>
            <person name="Daum C."/>
            <person name="Ezra D."/>
            <person name="Gonzalez J."/>
            <person name="Henrissat B."/>
            <person name="Kuo A."/>
            <person name="Liang C."/>
            <person name="Lipzen A."/>
            <person name="Lutzoni F."/>
            <person name="Magnuson J."/>
            <person name="Mondo S."/>
            <person name="Nolan M."/>
            <person name="Ohm R."/>
            <person name="Pangilinan J."/>
            <person name="Park H.-J."/>
            <person name="Ramirez L."/>
            <person name="Alfaro M."/>
            <person name="Sun H."/>
            <person name="Tritt A."/>
            <person name="Yoshinaga Y."/>
            <person name="Zwiers L.-H."/>
            <person name="Turgeon B."/>
            <person name="Goodwin S."/>
            <person name="Spatafora J."/>
            <person name="Crous P."/>
            <person name="Grigoriev I."/>
        </authorList>
    </citation>
    <scope>NUCLEOTIDE SEQUENCE</scope>
    <source>
        <strain evidence="2">CBS 207.26</strain>
    </source>
</reference>
<dbReference type="Pfam" id="PF00646">
    <property type="entry name" value="F-box"/>
    <property type="match status" value="1"/>
</dbReference>
<dbReference type="InterPro" id="IPR001810">
    <property type="entry name" value="F-box_dom"/>
</dbReference>
<proteinExistence type="predicted"/>
<dbReference type="EMBL" id="ML994694">
    <property type="protein sequence ID" value="KAF2177114.1"/>
    <property type="molecule type" value="Genomic_DNA"/>
</dbReference>
<feature type="domain" description="F-box" evidence="1">
    <location>
        <begin position="47"/>
        <end position="92"/>
    </location>
</feature>
<evidence type="ECO:0000259" key="1">
    <source>
        <dbReference type="PROSITE" id="PS50181"/>
    </source>
</evidence>
<dbReference type="OrthoDB" id="3257981at2759"/>
<name>A0A6A6DC66_9PEZI</name>
<sequence length="591" mass="67871">MSFRHRDILELFMGTLSGDRDEFGRGIVPPTPLAFDRISEGQPLSSDFLLSRLPIELIWQIIQLVPKADLANLALVNRNCRQLARSRQFSSVTLDYSYSATGILGILVKEHLERSLNHGKTISPSLGACVRSINVATQPGWIKFRHGVDLSEEFDQMDEEMRKRRLDEACNCFYDLYMPNIILVLSSPSVLPHLERLDWEDRSTVDRNSFEAITSSNIQHLTLRRINVDEDFNLNLTPDECNWRLRSLYLDVMWKLPSRKKEGRLSPLLCKILCLAAPTLESLTWACFPWPKGQPVLLTDSVDGRPSFPKLNDLKISFMTQYDPSWLDVLIQHREGSPIRHLDINISAGPEVTEFFKKCGCLPRLETFVWQGLIQNDTDIAFLRANMQIRKLRLNHPAPSAWLEEQLFPLLCKSFSNLTSLSLTWDGEEIPQSALDRISTLDGLEQICLSAGNQHGWRHSWIINHGALQNCFRNLRGLRKIALSRDTYVDQEESDPLDYYERRVPRNTVELSAEETLAQLWELQHRDDMILIADEYAKLLPNLGWIYFGQLPMCIAQGQGGVRLVVPLSEDRDSCWTLLRRIFGRENDLSL</sequence>
<evidence type="ECO:0000313" key="2">
    <source>
        <dbReference type="EMBL" id="KAF2177114.1"/>
    </source>
</evidence>
<protein>
    <recommendedName>
        <fullName evidence="1">F-box domain-containing protein</fullName>
    </recommendedName>
</protein>
<dbReference type="SUPFAM" id="SSF81383">
    <property type="entry name" value="F-box domain"/>
    <property type="match status" value="1"/>
</dbReference>
<dbReference type="InterPro" id="IPR036047">
    <property type="entry name" value="F-box-like_dom_sf"/>
</dbReference>
<gene>
    <name evidence="2" type="ORF">K469DRAFT_720974</name>
</gene>
<dbReference type="AlphaFoldDB" id="A0A6A6DC66"/>
<organism evidence="2 3">
    <name type="scientific">Zopfia rhizophila CBS 207.26</name>
    <dbReference type="NCBI Taxonomy" id="1314779"/>
    <lineage>
        <taxon>Eukaryota</taxon>
        <taxon>Fungi</taxon>
        <taxon>Dikarya</taxon>
        <taxon>Ascomycota</taxon>
        <taxon>Pezizomycotina</taxon>
        <taxon>Dothideomycetes</taxon>
        <taxon>Dothideomycetes incertae sedis</taxon>
        <taxon>Zopfiaceae</taxon>
        <taxon>Zopfia</taxon>
    </lineage>
</organism>